<sequence>MVQNSWNSLSPFTFKALGPMTLVSAAINALMLVVPIYSLQLFDRVLSSRSTDTLFLLTAIALFLLISQALLDTLRQKYTQRKALQFESESSQWLYQICGTRSEAKARYVFNDINEIRSLLTSPSFFVAFDLPWTPLFLLVMFMLHPIIGLVGLIAVICVLFVALVSFYAKKKSFEATYATQIATNRKVDELFNKQETLLSQQAYKGTFDKFQSVLAEKLWFRNKIDLASINLTSLAKLVRMTLQIGIMGTGAFLVIENAMSAGGMIAGSILMARALQPIEQLTAGFQGWKTGLAAADRIKQVVNKSQTEPERITLPEVSGELRFDQVVWSPEHHKGEPVLKQLKLRLEAGNRVAIIGASGSGKTSLCKLVTGIHKPTSGKVCIDGLDVTHWDRDQFKHTVGYLPQNIQFLQGSVKENIAHFDIEVTDSQIIRAAMRAGVHETILQLPNSYETIIGDGGHQLSGGQAQKLALARAICFKPKLLVLDEPNSHMDKEGEEYLTSLLASCREEGTSVVMITHQPHLLRHVDWVVELNQGQITKAGEASKVLRSMMDERSRTQPKSEASNE</sequence>
<evidence type="ECO:0000259" key="9">
    <source>
        <dbReference type="PROSITE" id="PS50929"/>
    </source>
</evidence>
<dbReference type="GO" id="GO:0030253">
    <property type="term" value="P:protein secretion by the type I secretion system"/>
    <property type="evidence" value="ECO:0007669"/>
    <property type="project" value="InterPro"/>
</dbReference>
<dbReference type="PROSITE" id="PS50893">
    <property type="entry name" value="ABC_TRANSPORTER_2"/>
    <property type="match status" value="1"/>
</dbReference>
<keyword evidence="4" id="KW-0067">ATP-binding</keyword>
<dbReference type="InterPro" id="IPR010128">
    <property type="entry name" value="ATPase_T1SS_PrtD-like"/>
</dbReference>
<dbReference type="Pfam" id="PF00005">
    <property type="entry name" value="ABC_tran"/>
    <property type="match status" value="1"/>
</dbReference>
<dbReference type="GO" id="GO:0015421">
    <property type="term" value="F:ABC-type oligopeptide transporter activity"/>
    <property type="evidence" value="ECO:0007669"/>
    <property type="project" value="TreeGrafter"/>
</dbReference>
<feature type="domain" description="ABC transporter" evidence="8">
    <location>
        <begin position="322"/>
        <end position="559"/>
    </location>
</feature>
<comment type="subcellular location">
    <subcellularLocation>
        <location evidence="1">Cell membrane</location>
        <topology evidence="1">Multi-pass membrane protein</topology>
    </subcellularLocation>
</comment>
<dbReference type="InterPro" id="IPR036640">
    <property type="entry name" value="ABC1_TM_sf"/>
</dbReference>
<keyword evidence="6 7" id="KW-0472">Membrane</keyword>
<dbReference type="InterPro" id="IPR027417">
    <property type="entry name" value="P-loop_NTPase"/>
</dbReference>
<dbReference type="SMART" id="SM00382">
    <property type="entry name" value="AAA"/>
    <property type="match status" value="1"/>
</dbReference>
<evidence type="ECO:0000259" key="8">
    <source>
        <dbReference type="PROSITE" id="PS50893"/>
    </source>
</evidence>
<dbReference type="SUPFAM" id="SSF52540">
    <property type="entry name" value="P-loop containing nucleoside triphosphate hydrolases"/>
    <property type="match status" value="1"/>
</dbReference>
<dbReference type="PANTHER" id="PTHR43394">
    <property type="entry name" value="ATP-DEPENDENT PERMEASE MDL1, MITOCHONDRIAL"/>
    <property type="match status" value="1"/>
</dbReference>
<keyword evidence="3" id="KW-0547">Nucleotide-binding</keyword>
<evidence type="ECO:0000256" key="3">
    <source>
        <dbReference type="ARBA" id="ARBA00022741"/>
    </source>
</evidence>
<evidence type="ECO:0000313" key="12">
    <source>
        <dbReference type="Proteomes" id="UP000272136"/>
    </source>
</evidence>
<feature type="transmembrane region" description="Helical" evidence="7">
    <location>
        <begin position="54"/>
        <end position="71"/>
    </location>
</feature>
<evidence type="ECO:0000256" key="6">
    <source>
        <dbReference type="ARBA" id="ARBA00023136"/>
    </source>
</evidence>
<proteinExistence type="predicted"/>
<dbReference type="RefSeq" id="WP_054822849.1">
    <property type="nucleotide sequence ID" value="NZ_CP033137.1"/>
</dbReference>
<accession>A0AAP9KAL9</accession>
<dbReference type="InterPro" id="IPR003439">
    <property type="entry name" value="ABC_transporter-like_ATP-bd"/>
</dbReference>
<evidence type="ECO:0000256" key="1">
    <source>
        <dbReference type="ARBA" id="ARBA00004651"/>
    </source>
</evidence>
<reference evidence="11" key="3">
    <citation type="submission" date="2019-11" db="EMBL/GenBank/DDBJ databases">
        <title>Complete genome sequence of Vibrio owensii SH-14 isolated from shrimp with acute hepatopancreatic necrosis diease.</title>
        <authorList>
            <person name="Liang X."/>
            <person name="Wang Y."/>
        </authorList>
    </citation>
    <scope>NUCLEOTIDE SEQUENCE</scope>
    <source>
        <strain evidence="11">SH14</strain>
    </source>
</reference>
<feature type="transmembrane region" description="Helical" evidence="7">
    <location>
        <begin position="136"/>
        <end position="169"/>
    </location>
</feature>
<organism evidence="11 13">
    <name type="scientific">Vibrio owensii</name>
    <dbReference type="NCBI Taxonomy" id="696485"/>
    <lineage>
        <taxon>Bacteria</taxon>
        <taxon>Pseudomonadati</taxon>
        <taxon>Pseudomonadota</taxon>
        <taxon>Gammaproteobacteria</taxon>
        <taxon>Vibrionales</taxon>
        <taxon>Vibrionaceae</taxon>
        <taxon>Vibrio</taxon>
    </lineage>
</organism>
<reference evidence="10 12" key="2">
    <citation type="submission" date="2018-10" db="EMBL/GenBank/DDBJ databases">
        <title>Whole Genome of Vibrio owensii strain 170502, isolated from Acute Hepatopancreatic Necrosis Disease (AHPND) shrimp.</title>
        <authorList>
            <person name="Yan M."/>
            <person name="Wang X."/>
            <person name="Wang Y."/>
        </authorList>
    </citation>
    <scope>NUCLEOTIDE SEQUENCE [LARGE SCALE GENOMIC DNA]</scope>
    <source>
        <strain evidence="10 12">1700302</strain>
    </source>
</reference>
<feature type="domain" description="ABC transmembrane type-1" evidence="9">
    <location>
        <begin position="20"/>
        <end position="291"/>
    </location>
</feature>
<dbReference type="AlphaFoldDB" id="A0AAP9KAL9"/>
<dbReference type="InterPro" id="IPR011527">
    <property type="entry name" value="ABC1_TM_dom"/>
</dbReference>
<evidence type="ECO:0000313" key="13">
    <source>
        <dbReference type="Proteomes" id="UP000390336"/>
    </source>
</evidence>
<dbReference type="Proteomes" id="UP000272136">
    <property type="component" value="Chromosome 1"/>
</dbReference>
<keyword evidence="2 7" id="KW-0812">Transmembrane</keyword>
<dbReference type="InterPro" id="IPR003593">
    <property type="entry name" value="AAA+_ATPase"/>
</dbReference>
<dbReference type="PROSITE" id="PS50929">
    <property type="entry name" value="ABC_TM1F"/>
    <property type="match status" value="1"/>
</dbReference>
<reference evidence="11 13" key="1">
    <citation type="journal article" date="2015" name="Genome Announc.">
        <title>Draft Genome Sequence of Vibrio owensii Strain SH-14, Which Causes Shrimp Acute Hepatopancreatic Necrosis Disease.</title>
        <authorList>
            <person name="Liu L."/>
            <person name="Xiao J."/>
            <person name="Xia X."/>
            <person name="Pan Y."/>
            <person name="Yan S."/>
            <person name="Wang Y."/>
        </authorList>
    </citation>
    <scope>NUCLEOTIDE SEQUENCE [LARGE SCALE GENOMIC DNA]</scope>
    <source>
        <strain evidence="11 13">SH14</strain>
    </source>
</reference>
<evidence type="ECO:0000256" key="4">
    <source>
        <dbReference type="ARBA" id="ARBA00022840"/>
    </source>
</evidence>
<evidence type="ECO:0000256" key="7">
    <source>
        <dbReference type="SAM" id="Phobius"/>
    </source>
</evidence>
<keyword evidence="5 7" id="KW-1133">Transmembrane helix</keyword>
<dbReference type="InterPro" id="IPR017871">
    <property type="entry name" value="ABC_transporter-like_CS"/>
</dbReference>
<evidence type="ECO:0000256" key="5">
    <source>
        <dbReference type="ARBA" id="ARBA00022989"/>
    </source>
</evidence>
<name>A0AAP9KAL9_9VIBR</name>
<dbReference type="GO" id="GO:0005886">
    <property type="term" value="C:plasma membrane"/>
    <property type="evidence" value="ECO:0007669"/>
    <property type="project" value="UniProtKB-SubCell"/>
</dbReference>
<dbReference type="PANTHER" id="PTHR43394:SF1">
    <property type="entry name" value="ATP-BINDING CASSETTE SUB-FAMILY B MEMBER 10, MITOCHONDRIAL"/>
    <property type="match status" value="1"/>
</dbReference>
<dbReference type="SUPFAM" id="SSF90123">
    <property type="entry name" value="ABC transporter transmembrane region"/>
    <property type="match status" value="1"/>
</dbReference>
<dbReference type="EMBL" id="CP033137">
    <property type="protein sequence ID" value="AYO14570.1"/>
    <property type="molecule type" value="Genomic_DNA"/>
</dbReference>
<dbReference type="GO" id="GO:0030256">
    <property type="term" value="C:type I protein secretion system complex"/>
    <property type="evidence" value="ECO:0007669"/>
    <property type="project" value="InterPro"/>
</dbReference>
<dbReference type="PROSITE" id="PS00211">
    <property type="entry name" value="ABC_TRANSPORTER_1"/>
    <property type="match status" value="1"/>
</dbReference>
<evidence type="ECO:0000313" key="11">
    <source>
        <dbReference type="EMBL" id="QGH47753.1"/>
    </source>
</evidence>
<dbReference type="NCBIfam" id="TIGR01842">
    <property type="entry name" value="type_I_sec_PrtD"/>
    <property type="match status" value="1"/>
</dbReference>
<protein>
    <submittedName>
        <fullName evidence="11">Type I secretion system permease/ATPase</fullName>
    </submittedName>
</protein>
<dbReference type="GO" id="GO:0016887">
    <property type="term" value="F:ATP hydrolysis activity"/>
    <property type="evidence" value="ECO:0007669"/>
    <property type="project" value="InterPro"/>
</dbReference>
<gene>
    <name evidence="11" type="ORF">APZ19_11850</name>
    <name evidence="10" type="ORF">D0812_09200</name>
</gene>
<keyword evidence="12" id="KW-1185">Reference proteome</keyword>
<dbReference type="EMBL" id="CP045859">
    <property type="protein sequence ID" value="QGH47753.1"/>
    <property type="molecule type" value="Genomic_DNA"/>
</dbReference>
<feature type="transmembrane region" description="Helical" evidence="7">
    <location>
        <begin position="20"/>
        <end position="42"/>
    </location>
</feature>
<evidence type="ECO:0000313" key="10">
    <source>
        <dbReference type="EMBL" id="AYO14570.1"/>
    </source>
</evidence>
<evidence type="ECO:0000256" key="2">
    <source>
        <dbReference type="ARBA" id="ARBA00022692"/>
    </source>
</evidence>
<dbReference type="Gene3D" id="1.20.1560.10">
    <property type="entry name" value="ABC transporter type 1, transmembrane domain"/>
    <property type="match status" value="1"/>
</dbReference>
<dbReference type="Gene3D" id="3.40.50.300">
    <property type="entry name" value="P-loop containing nucleotide triphosphate hydrolases"/>
    <property type="match status" value="1"/>
</dbReference>
<dbReference type="InterPro" id="IPR039421">
    <property type="entry name" value="Type_1_exporter"/>
</dbReference>
<dbReference type="GO" id="GO:0005524">
    <property type="term" value="F:ATP binding"/>
    <property type="evidence" value="ECO:0007669"/>
    <property type="project" value="UniProtKB-KW"/>
</dbReference>
<dbReference type="Proteomes" id="UP000390336">
    <property type="component" value="Chromosome 1"/>
</dbReference>